<gene>
    <name evidence="1" type="ORF">ACFQRF_05055</name>
</gene>
<sequence>MSEAPRPRFLVVHDYGMGGLWWWVRANSAREILDTCSEVEVVTDPETVRRYANDSHLEEFDLAALPPDSPLAKMRAQRDRQRGRPGFGALVGRDRVYLRMPFGDDSGTVDYLLELGPDGRWVRQVELAPDGGLRMSAGDWPINPPFDLYDPDLAELEIAAGEFEDAWRRARPDPRGGG</sequence>
<reference evidence="2" key="1">
    <citation type="journal article" date="2019" name="Int. J. Syst. Evol. Microbiol.">
        <title>The Global Catalogue of Microorganisms (GCM) 10K type strain sequencing project: providing services to taxonomists for standard genome sequencing and annotation.</title>
        <authorList>
            <consortium name="The Broad Institute Genomics Platform"/>
            <consortium name="The Broad Institute Genome Sequencing Center for Infectious Disease"/>
            <person name="Wu L."/>
            <person name="Ma J."/>
        </authorList>
    </citation>
    <scope>NUCLEOTIDE SEQUENCE [LARGE SCALE GENOMIC DNA]</scope>
    <source>
        <strain evidence="2">CGMCC 4.7382</strain>
    </source>
</reference>
<proteinExistence type="predicted"/>
<organism evidence="1 2">
    <name type="scientific">Marinactinospora rubrisoli</name>
    <dbReference type="NCBI Taxonomy" id="2715399"/>
    <lineage>
        <taxon>Bacteria</taxon>
        <taxon>Bacillati</taxon>
        <taxon>Actinomycetota</taxon>
        <taxon>Actinomycetes</taxon>
        <taxon>Streptosporangiales</taxon>
        <taxon>Nocardiopsidaceae</taxon>
        <taxon>Marinactinospora</taxon>
    </lineage>
</organism>
<keyword evidence="2" id="KW-1185">Reference proteome</keyword>
<name>A0ABW2KCV9_9ACTN</name>
<evidence type="ECO:0000313" key="1">
    <source>
        <dbReference type="EMBL" id="MFC7327103.1"/>
    </source>
</evidence>
<comment type="caution">
    <text evidence="1">The sequence shown here is derived from an EMBL/GenBank/DDBJ whole genome shotgun (WGS) entry which is preliminary data.</text>
</comment>
<accession>A0ABW2KCV9</accession>
<dbReference type="EMBL" id="JBHTBH010000002">
    <property type="protein sequence ID" value="MFC7327103.1"/>
    <property type="molecule type" value="Genomic_DNA"/>
</dbReference>
<dbReference type="RefSeq" id="WP_379869258.1">
    <property type="nucleotide sequence ID" value="NZ_JBHTBH010000002.1"/>
</dbReference>
<protein>
    <submittedName>
        <fullName evidence="1">Uncharacterized protein</fullName>
    </submittedName>
</protein>
<evidence type="ECO:0000313" key="2">
    <source>
        <dbReference type="Proteomes" id="UP001596540"/>
    </source>
</evidence>
<dbReference type="Proteomes" id="UP001596540">
    <property type="component" value="Unassembled WGS sequence"/>
</dbReference>